<accession>A0A1J4JT59</accession>
<dbReference type="RefSeq" id="XP_068354752.1">
    <property type="nucleotide sequence ID" value="XM_068493732.1"/>
</dbReference>
<feature type="compositionally biased region" description="Basic residues" evidence="1">
    <location>
        <begin position="402"/>
        <end position="416"/>
    </location>
</feature>
<dbReference type="PANTHER" id="PTHR33667">
    <property type="entry name" value="SI:DKEY-57N24.6"/>
    <property type="match status" value="1"/>
</dbReference>
<dbReference type="AlphaFoldDB" id="A0A1J4JT59"/>
<evidence type="ECO:0000313" key="2">
    <source>
        <dbReference type="EMBL" id="OHT01616.1"/>
    </source>
</evidence>
<sequence>MSKTRKGKSAQIETSVVLDSCGVNVLDPNGVHTVNFNFEISATDISEEPKFEGEIEIIFPHNLPKSQKPPKIEITHPSTTWNSTYPIQIDDNFINTIKEKRLIYKLVFNAKIPGHKTPSRLGAKKGQSENKVQTPTVFFDASTLLVRGGRFKPFLSASAKFENIINFSTFSVSLTVDHPLLSDAQIRKFQPKAFYIKSLHQIPDIPIPFKEIEKHGFIPPYVTFDTGNQIFSTIPMYYRSDIKYNTVLIIWKPINPKEGKEGKETKEMRDSLGKLDMSGLDEKRIIKVELHDREYKIPENFSFIGHGFISPEPKNEIIGEIQPLSIETILDIKKDNVQQPYGKTQIEFHPSRNLSCFKPFIPKDTTVQAPFYVEAGTYLTTEIEFLASHLPPLPQITPSSSSRKHDKHHNKSHDKKKTNEKVEKPLVFHRIVIVSTTKGNNYFLSGLQDQIVQINTKIFNLKDPVVASTQKIDSIKSEAISGTLLLIEPESQIYFLETVDGSEADSILCKYLERSRNRSVYFEPSQLFTERLYYQFDCAVKKFKFPNPISEILTDPEIYLQNSPLSNCFTVLNQINQLLSIKSFSDICQYNLWPKKGDLEMISAKKGCLLSFEELAFPPMTPEVMRRRSSYYLQSEKEEVKELEKPQFKYIPINQDKIDDPVHDLKYYDERNKKYIKELDQKIPKTKGRIQVAEDGESEIWETSSIAVSTISNNDWEVLNPEKFKALAYETSTPGFLSQLREENGTESRNGKTFYGYRSPKSALSKREELMVDVNVEPWLNGDNSLAACEQRWLTATRGPLISTFKTIGKEQEFFNEPNYQSLEDKYRPHTTFEKRNYVAKPKRHKKMFVGVISPIRKNEPIKRGQKEEPPLTVEEPYKDKLVTEKVKEITPRLTKKPRFHTLYQPPLRKGDTDSLAVRKMTTNLPKIA</sequence>
<dbReference type="PANTHER" id="PTHR33667:SF7">
    <property type="entry name" value="RIKEN CDNA 1810020O05 GENE"/>
    <property type="match status" value="1"/>
</dbReference>
<evidence type="ECO:0000313" key="3">
    <source>
        <dbReference type="Proteomes" id="UP000179807"/>
    </source>
</evidence>
<evidence type="ECO:0000256" key="1">
    <source>
        <dbReference type="SAM" id="MobiDB-lite"/>
    </source>
</evidence>
<name>A0A1J4JT59_9EUKA</name>
<reference evidence="2" key="1">
    <citation type="submission" date="2016-10" db="EMBL/GenBank/DDBJ databases">
        <authorList>
            <person name="Benchimol M."/>
            <person name="Almeida L.G."/>
            <person name="Vasconcelos A.T."/>
            <person name="Perreira-Neves A."/>
            <person name="Rosa I.A."/>
            <person name="Tasca T."/>
            <person name="Bogo M.R."/>
            <person name="de Souza W."/>
        </authorList>
    </citation>
    <scope>NUCLEOTIDE SEQUENCE [LARGE SCALE GENOMIC DNA]</scope>
    <source>
        <strain evidence="2">K</strain>
    </source>
</reference>
<gene>
    <name evidence="2" type="ORF">TRFO_07529</name>
</gene>
<protein>
    <submittedName>
        <fullName evidence="2">Uncharacterized protein</fullName>
    </submittedName>
</protein>
<proteinExistence type="predicted"/>
<organism evidence="2 3">
    <name type="scientific">Tritrichomonas foetus</name>
    <dbReference type="NCBI Taxonomy" id="1144522"/>
    <lineage>
        <taxon>Eukaryota</taxon>
        <taxon>Metamonada</taxon>
        <taxon>Parabasalia</taxon>
        <taxon>Tritrichomonadida</taxon>
        <taxon>Tritrichomonadidae</taxon>
        <taxon>Tritrichomonas</taxon>
    </lineage>
</organism>
<dbReference type="GeneID" id="94828436"/>
<keyword evidence="3" id="KW-1185">Reference proteome</keyword>
<dbReference type="EMBL" id="MLAK01000904">
    <property type="protein sequence ID" value="OHT01616.1"/>
    <property type="molecule type" value="Genomic_DNA"/>
</dbReference>
<comment type="caution">
    <text evidence="2">The sequence shown here is derived from an EMBL/GenBank/DDBJ whole genome shotgun (WGS) entry which is preliminary data.</text>
</comment>
<dbReference type="Proteomes" id="UP000179807">
    <property type="component" value="Unassembled WGS sequence"/>
</dbReference>
<feature type="region of interest" description="Disordered" evidence="1">
    <location>
        <begin position="396"/>
        <end position="419"/>
    </location>
</feature>
<dbReference type="VEuPathDB" id="TrichDB:TRFO_07529"/>